<protein>
    <submittedName>
        <fullName evidence="1">Uncharacterized protein</fullName>
    </submittedName>
</protein>
<reference evidence="1 2" key="1">
    <citation type="submission" date="2019-05" db="EMBL/GenBank/DDBJ databases">
        <title>Another draft genome of Portunus trituberculatus and its Hox gene families provides insights of decapod evolution.</title>
        <authorList>
            <person name="Jeong J.-H."/>
            <person name="Song I."/>
            <person name="Kim S."/>
            <person name="Choi T."/>
            <person name="Kim D."/>
            <person name="Ryu S."/>
            <person name="Kim W."/>
        </authorList>
    </citation>
    <scope>NUCLEOTIDE SEQUENCE [LARGE SCALE GENOMIC DNA]</scope>
    <source>
        <tissue evidence="1">Muscle</tissue>
    </source>
</reference>
<sequence>MPRFRNLSSETHVVIEIVKTLAINLLTSIDPNLIVSICHVIRDGQRSFPDQPLQHQGIAGHYLVAKVLAHHLQLYLDLFPGLHTAPHGPYQHLMDRGC</sequence>
<dbReference type="Proteomes" id="UP000324222">
    <property type="component" value="Unassembled WGS sequence"/>
</dbReference>
<dbReference type="AlphaFoldDB" id="A0A5B7H9K6"/>
<proteinExistence type="predicted"/>
<evidence type="ECO:0000313" key="1">
    <source>
        <dbReference type="EMBL" id="MPC68880.1"/>
    </source>
</evidence>
<organism evidence="1 2">
    <name type="scientific">Portunus trituberculatus</name>
    <name type="common">Swimming crab</name>
    <name type="synonym">Neptunus trituberculatus</name>
    <dbReference type="NCBI Taxonomy" id="210409"/>
    <lineage>
        <taxon>Eukaryota</taxon>
        <taxon>Metazoa</taxon>
        <taxon>Ecdysozoa</taxon>
        <taxon>Arthropoda</taxon>
        <taxon>Crustacea</taxon>
        <taxon>Multicrustacea</taxon>
        <taxon>Malacostraca</taxon>
        <taxon>Eumalacostraca</taxon>
        <taxon>Eucarida</taxon>
        <taxon>Decapoda</taxon>
        <taxon>Pleocyemata</taxon>
        <taxon>Brachyura</taxon>
        <taxon>Eubrachyura</taxon>
        <taxon>Portunoidea</taxon>
        <taxon>Portunidae</taxon>
        <taxon>Portuninae</taxon>
        <taxon>Portunus</taxon>
    </lineage>
</organism>
<dbReference type="EMBL" id="VSRR010028535">
    <property type="protein sequence ID" value="MPC68880.1"/>
    <property type="molecule type" value="Genomic_DNA"/>
</dbReference>
<comment type="caution">
    <text evidence="1">The sequence shown here is derived from an EMBL/GenBank/DDBJ whole genome shotgun (WGS) entry which is preliminary data.</text>
</comment>
<gene>
    <name evidence="1" type="ORF">E2C01_063090</name>
</gene>
<accession>A0A5B7H9K6</accession>
<name>A0A5B7H9K6_PORTR</name>
<evidence type="ECO:0000313" key="2">
    <source>
        <dbReference type="Proteomes" id="UP000324222"/>
    </source>
</evidence>
<keyword evidence="2" id="KW-1185">Reference proteome</keyword>